<accession>A0ABY1HZL9</accession>
<evidence type="ECO:0000313" key="2">
    <source>
        <dbReference type="Proteomes" id="UP000184494"/>
    </source>
</evidence>
<organism evidence="1 2">
    <name type="scientific">Leeuwenhoekiella marinoflava DSM 3653</name>
    <dbReference type="NCBI Taxonomy" id="1122159"/>
    <lineage>
        <taxon>Bacteria</taxon>
        <taxon>Pseudomonadati</taxon>
        <taxon>Bacteroidota</taxon>
        <taxon>Flavobacteriia</taxon>
        <taxon>Flavobacteriales</taxon>
        <taxon>Flavobacteriaceae</taxon>
        <taxon>Leeuwenhoekiella</taxon>
    </lineage>
</organism>
<gene>
    <name evidence="1" type="ORF">SAMN02745246_03962</name>
</gene>
<protein>
    <submittedName>
        <fullName evidence="1">Uncharacterized protein</fullName>
    </submittedName>
</protein>
<name>A0ABY1HZL9_9FLAO</name>
<sequence length="88" mass="9467">IDIAKDRCAPSLVRIGQGTALGEIIKAQMVDLALAGQHDTGYLPKRAATTENREDHSDKVLIGSKLFCVPVAVMLFSCPVNIIGFDEI</sequence>
<evidence type="ECO:0000313" key="1">
    <source>
        <dbReference type="EMBL" id="SHG00381.1"/>
    </source>
</evidence>
<feature type="non-terminal residue" evidence="1">
    <location>
        <position position="1"/>
    </location>
</feature>
<dbReference type="Proteomes" id="UP000184494">
    <property type="component" value="Unassembled WGS sequence"/>
</dbReference>
<dbReference type="EMBL" id="FQUN01000028">
    <property type="protein sequence ID" value="SHG00381.1"/>
    <property type="molecule type" value="Genomic_DNA"/>
</dbReference>
<reference evidence="1 2" key="1">
    <citation type="submission" date="2016-11" db="EMBL/GenBank/DDBJ databases">
        <authorList>
            <person name="Varghese N."/>
            <person name="Submissions S."/>
        </authorList>
    </citation>
    <scope>NUCLEOTIDE SEQUENCE [LARGE SCALE GENOMIC DNA]</scope>
    <source>
        <strain evidence="1 2">DSM 3653</strain>
    </source>
</reference>
<keyword evidence="2" id="KW-1185">Reference proteome</keyword>
<proteinExistence type="predicted"/>
<comment type="caution">
    <text evidence="1">The sequence shown here is derived from an EMBL/GenBank/DDBJ whole genome shotgun (WGS) entry which is preliminary data.</text>
</comment>